<protein>
    <submittedName>
        <fullName evidence="2">Uncharacterized protein</fullName>
    </submittedName>
</protein>
<evidence type="ECO:0000313" key="3">
    <source>
        <dbReference type="Proteomes" id="UP000230002"/>
    </source>
</evidence>
<accession>A0A2G8RWL1</accession>
<sequence length="239" mass="25108">MPATAPAAFSRIGRRMSLSPAMSVTLYIIVTSASCTNELTSPAAIVLTRSFGNPSGSARKTPAASADPPDPPRETSPWMACADAREARRAPARAETVVMRSLRDEKAGPCVPLAAARGPGVARTLGCWTSMAGWVLGVRPTSTSLTRTRWASRSWARTYRSSSSLVSHVPRSATQGVSSAGGGCSAVGSIVYVESLYANVYKLLEFVYYKLACGVLVRGACTGCGATGFWAFICTMEPA</sequence>
<dbReference type="EMBL" id="AYKW01000045">
    <property type="protein sequence ID" value="PIL25874.1"/>
    <property type="molecule type" value="Genomic_DNA"/>
</dbReference>
<evidence type="ECO:0000313" key="2">
    <source>
        <dbReference type="EMBL" id="PIL25874.1"/>
    </source>
</evidence>
<dbReference type="OrthoDB" id="10491470at2759"/>
<proteinExistence type="predicted"/>
<reference evidence="2 3" key="1">
    <citation type="journal article" date="2015" name="Sci. Rep.">
        <title>Chromosome-level genome map provides insights into diverse defense mechanisms in the medicinal fungus Ganoderma sinense.</title>
        <authorList>
            <person name="Zhu Y."/>
            <person name="Xu J."/>
            <person name="Sun C."/>
            <person name="Zhou S."/>
            <person name="Xu H."/>
            <person name="Nelson D.R."/>
            <person name="Qian J."/>
            <person name="Song J."/>
            <person name="Luo H."/>
            <person name="Xiang L."/>
            <person name="Li Y."/>
            <person name="Xu Z."/>
            <person name="Ji A."/>
            <person name="Wang L."/>
            <person name="Lu S."/>
            <person name="Hayward A."/>
            <person name="Sun W."/>
            <person name="Li X."/>
            <person name="Schwartz D.C."/>
            <person name="Wang Y."/>
            <person name="Chen S."/>
        </authorList>
    </citation>
    <scope>NUCLEOTIDE SEQUENCE [LARGE SCALE GENOMIC DNA]</scope>
    <source>
        <strain evidence="2 3">ZZ0214-1</strain>
    </source>
</reference>
<feature type="region of interest" description="Disordered" evidence="1">
    <location>
        <begin position="54"/>
        <end position="76"/>
    </location>
</feature>
<name>A0A2G8RWL1_9APHY</name>
<evidence type="ECO:0000256" key="1">
    <source>
        <dbReference type="SAM" id="MobiDB-lite"/>
    </source>
</evidence>
<organism evidence="2 3">
    <name type="scientific">Ganoderma sinense ZZ0214-1</name>
    <dbReference type="NCBI Taxonomy" id="1077348"/>
    <lineage>
        <taxon>Eukaryota</taxon>
        <taxon>Fungi</taxon>
        <taxon>Dikarya</taxon>
        <taxon>Basidiomycota</taxon>
        <taxon>Agaricomycotina</taxon>
        <taxon>Agaricomycetes</taxon>
        <taxon>Polyporales</taxon>
        <taxon>Polyporaceae</taxon>
        <taxon>Ganoderma</taxon>
    </lineage>
</organism>
<dbReference type="AlphaFoldDB" id="A0A2G8RWL1"/>
<dbReference type="Proteomes" id="UP000230002">
    <property type="component" value="Unassembled WGS sequence"/>
</dbReference>
<gene>
    <name evidence="2" type="ORF">GSI_11627</name>
</gene>
<comment type="caution">
    <text evidence="2">The sequence shown here is derived from an EMBL/GenBank/DDBJ whole genome shotgun (WGS) entry which is preliminary data.</text>
</comment>
<keyword evidence="3" id="KW-1185">Reference proteome</keyword>